<dbReference type="EMBL" id="VUNG01000029">
    <property type="protein sequence ID" value="MST85128.1"/>
    <property type="molecule type" value="Genomic_DNA"/>
</dbReference>
<feature type="transmembrane region" description="Helical" evidence="1">
    <location>
        <begin position="167"/>
        <end position="185"/>
    </location>
</feature>
<dbReference type="RefSeq" id="WP_154534716.1">
    <property type="nucleotide sequence ID" value="NZ_VUNG01000029.1"/>
</dbReference>
<comment type="caution">
    <text evidence="2">The sequence shown here is derived from an EMBL/GenBank/DDBJ whole genome shotgun (WGS) entry which is preliminary data.</text>
</comment>
<gene>
    <name evidence="2" type="ORF">FYJ73_10720</name>
</gene>
<name>A0A7K0KGV7_9BACT</name>
<feature type="transmembrane region" description="Helical" evidence="1">
    <location>
        <begin position="347"/>
        <end position="366"/>
    </location>
</feature>
<feature type="transmembrane region" description="Helical" evidence="1">
    <location>
        <begin position="397"/>
        <end position="419"/>
    </location>
</feature>
<feature type="transmembrane region" description="Helical" evidence="1">
    <location>
        <begin position="109"/>
        <end position="133"/>
    </location>
</feature>
<protein>
    <submittedName>
        <fullName evidence="2">Uncharacterized protein</fullName>
    </submittedName>
</protein>
<evidence type="ECO:0000313" key="3">
    <source>
        <dbReference type="Proteomes" id="UP000438914"/>
    </source>
</evidence>
<keyword evidence="1" id="KW-0472">Membrane</keyword>
<feature type="transmembrane region" description="Helical" evidence="1">
    <location>
        <begin position="197"/>
        <end position="220"/>
    </location>
</feature>
<feature type="transmembrane region" description="Helical" evidence="1">
    <location>
        <begin position="17"/>
        <end position="38"/>
    </location>
</feature>
<evidence type="ECO:0000256" key="1">
    <source>
        <dbReference type="SAM" id="Phobius"/>
    </source>
</evidence>
<keyword evidence="1" id="KW-0812">Transmembrane</keyword>
<dbReference type="AlphaFoldDB" id="A0A7K0KGV7"/>
<sequence>MKNPFNIFALRNKPERWLALVSALVFGALNALLVYAHWDRFTMARHGHVGAWWLYNNQLHFSGYDPYAYMMLTQYTAYYEINRHPIYTFFFWPLYQLNHWIMVTFDFNAAPIIIGVLITVLSSYTALFTYRTLKEVMSLGVKDSMWLTAMFFSFASVLTAAMSPDHFIVSAFLLTLTLYVFGKCLRDNKPVEWWKGAVLYLLTAGVTLTNGVKTLLGGLFVDGKKTFQWKNILLAFCLPTLLLVAGATAQYYELAVPRAQKSAIIVAKTRAKDPTLAKKDSINKILNKKISGEQLSNKPFLKYISMSALRTNGIVEGLFGESIQLHRDYLLGDIYLGRPAVVHYRSWFNYVVNALVAILFFAGIVVGRKRRIIQMLLSWWAVDLLIHIVLGFGCNEVYINGAHWMFFIPVAIACLYTDLKGKWLQTVKNMTMLLTVYLLAYNGTLIVEYLLH</sequence>
<keyword evidence="1" id="KW-1133">Transmembrane helix</keyword>
<feature type="transmembrane region" description="Helical" evidence="1">
    <location>
        <begin position="372"/>
        <end position="390"/>
    </location>
</feature>
<evidence type="ECO:0000313" key="2">
    <source>
        <dbReference type="EMBL" id="MST85128.1"/>
    </source>
</evidence>
<dbReference type="Pfam" id="PF19558">
    <property type="entry name" value="DUF6080"/>
    <property type="match status" value="1"/>
</dbReference>
<dbReference type="Proteomes" id="UP000438914">
    <property type="component" value="Unassembled WGS sequence"/>
</dbReference>
<keyword evidence="3" id="KW-1185">Reference proteome</keyword>
<proteinExistence type="predicted"/>
<feature type="transmembrane region" description="Helical" evidence="1">
    <location>
        <begin position="431"/>
        <end position="451"/>
    </location>
</feature>
<feature type="transmembrane region" description="Helical" evidence="1">
    <location>
        <begin position="145"/>
        <end position="161"/>
    </location>
</feature>
<feature type="transmembrane region" description="Helical" evidence="1">
    <location>
        <begin position="232"/>
        <end position="252"/>
    </location>
</feature>
<organism evidence="2 3">
    <name type="scientific">Hallella mizrahii</name>
    <dbReference type="NCBI Taxonomy" id="2606637"/>
    <lineage>
        <taxon>Bacteria</taxon>
        <taxon>Pseudomonadati</taxon>
        <taxon>Bacteroidota</taxon>
        <taxon>Bacteroidia</taxon>
        <taxon>Bacteroidales</taxon>
        <taxon>Prevotellaceae</taxon>
        <taxon>Hallella</taxon>
    </lineage>
</organism>
<reference evidence="2 3" key="1">
    <citation type="submission" date="2019-08" db="EMBL/GenBank/DDBJ databases">
        <title>In-depth cultivation of the pig gut microbiome towards novel bacterial diversity and tailored functional studies.</title>
        <authorList>
            <person name="Wylensek D."/>
            <person name="Hitch T.C.A."/>
            <person name="Clavel T."/>
        </authorList>
    </citation>
    <scope>NUCLEOTIDE SEQUENCE [LARGE SCALE GENOMIC DNA]</scope>
    <source>
        <strain evidence="2 3">LKV-178-WT-2A</strain>
    </source>
</reference>
<accession>A0A7K0KGV7</accession>
<dbReference type="InterPro" id="IPR045726">
    <property type="entry name" value="DUF6080"/>
</dbReference>